<organism evidence="5 6">
    <name type="scientific">Amygdalobacter indicium</name>
    <dbReference type="NCBI Taxonomy" id="3029272"/>
    <lineage>
        <taxon>Bacteria</taxon>
        <taxon>Bacillati</taxon>
        <taxon>Bacillota</taxon>
        <taxon>Clostridia</taxon>
        <taxon>Eubacteriales</taxon>
        <taxon>Oscillospiraceae</taxon>
        <taxon>Amygdalobacter</taxon>
    </lineage>
</organism>
<dbReference type="PANTHER" id="PTHR43280">
    <property type="entry name" value="ARAC-FAMILY TRANSCRIPTIONAL REGULATOR"/>
    <property type="match status" value="1"/>
</dbReference>
<evidence type="ECO:0000259" key="4">
    <source>
        <dbReference type="PROSITE" id="PS01124"/>
    </source>
</evidence>
<dbReference type="PROSITE" id="PS01124">
    <property type="entry name" value="HTH_ARAC_FAMILY_2"/>
    <property type="match status" value="1"/>
</dbReference>
<dbReference type="InterPro" id="IPR009057">
    <property type="entry name" value="Homeodomain-like_sf"/>
</dbReference>
<proteinExistence type="predicted"/>
<name>A0ABY8C3E7_9FIRM</name>
<gene>
    <name evidence="5" type="ORF">PYS61_04505</name>
</gene>
<sequence length="301" mass="35170">MQAIYYNYYPNFLYVNQYTFSRKWIYPVNRIPFSLLRYIVKGSADFILNGEHYDVKKDDVFYIPQGSELACTAKEDFTFISIRFIDSIQLQSAAMLQELWNIPTGINYSDKPEMYEWFHHIWQSAISKNNYKMLEIRGYLNLICASLAQRAVASENRDDNKQEKAEVEEDQVDLNSFCDIKTLQLKAEKTSIKNDPRITALLDYIISHPDENFNSTQLCKMADVSESTLRRLFKIQTGKTIYEYVLETKMNNAARRLLITADTIETIAYDLGYESPSYFSKCFKSNFGVSPKEYRKLAHES</sequence>
<keyword evidence="3" id="KW-0804">Transcription</keyword>
<dbReference type="InterPro" id="IPR003313">
    <property type="entry name" value="AraC-bd"/>
</dbReference>
<dbReference type="InterPro" id="IPR037923">
    <property type="entry name" value="HTH-like"/>
</dbReference>
<dbReference type="PROSITE" id="PS00041">
    <property type="entry name" value="HTH_ARAC_FAMILY_1"/>
    <property type="match status" value="1"/>
</dbReference>
<evidence type="ECO:0000313" key="5">
    <source>
        <dbReference type="EMBL" id="WEG35200.1"/>
    </source>
</evidence>
<evidence type="ECO:0000313" key="6">
    <source>
        <dbReference type="Proteomes" id="UP001220478"/>
    </source>
</evidence>
<accession>A0ABY8C3E7</accession>
<dbReference type="Proteomes" id="UP001220478">
    <property type="component" value="Chromosome"/>
</dbReference>
<dbReference type="PRINTS" id="PR00032">
    <property type="entry name" value="HTHARAC"/>
</dbReference>
<dbReference type="Pfam" id="PF02311">
    <property type="entry name" value="AraC_binding"/>
    <property type="match status" value="1"/>
</dbReference>
<dbReference type="InterPro" id="IPR018062">
    <property type="entry name" value="HTH_AraC-typ_CS"/>
</dbReference>
<dbReference type="InterPro" id="IPR018060">
    <property type="entry name" value="HTH_AraC"/>
</dbReference>
<evidence type="ECO:0000256" key="2">
    <source>
        <dbReference type="ARBA" id="ARBA00023125"/>
    </source>
</evidence>
<dbReference type="InterPro" id="IPR020449">
    <property type="entry name" value="Tscrpt_reg_AraC-type_HTH"/>
</dbReference>
<dbReference type="Gene3D" id="2.60.120.10">
    <property type="entry name" value="Jelly Rolls"/>
    <property type="match status" value="1"/>
</dbReference>
<dbReference type="SMART" id="SM00342">
    <property type="entry name" value="HTH_ARAC"/>
    <property type="match status" value="1"/>
</dbReference>
<evidence type="ECO:0000256" key="1">
    <source>
        <dbReference type="ARBA" id="ARBA00023015"/>
    </source>
</evidence>
<keyword evidence="6" id="KW-1185">Reference proteome</keyword>
<feature type="domain" description="HTH araC/xylS-type" evidence="4">
    <location>
        <begin position="199"/>
        <end position="297"/>
    </location>
</feature>
<dbReference type="EMBL" id="CP118868">
    <property type="protein sequence ID" value="WEG35200.1"/>
    <property type="molecule type" value="Genomic_DNA"/>
</dbReference>
<keyword evidence="2" id="KW-0238">DNA-binding</keyword>
<evidence type="ECO:0000256" key="3">
    <source>
        <dbReference type="ARBA" id="ARBA00023163"/>
    </source>
</evidence>
<dbReference type="Pfam" id="PF12833">
    <property type="entry name" value="HTH_18"/>
    <property type="match status" value="1"/>
</dbReference>
<dbReference type="SUPFAM" id="SSF51215">
    <property type="entry name" value="Regulatory protein AraC"/>
    <property type="match status" value="1"/>
</dbReference>
<dbReference type="SUPFAM" id="SSF46689">
    <property type="entry name" value="Homeodomain-like"/>
    <property type="match status" value="2"/>
</dbReference>
<protein>
    <submittedName>
        <fullName evidence="5">AraC family transcriptional regulator</fullName>
    </submittedName>
</protein>
<reference evidence="5 6" key="1">
    <citation type="submission" date="2023-02" db="EMBL/GenBank/DDBJ databases">
        <title>Novel Oscillospiraceae bacterial genomes.</title>
        <authorList>
            <person name="Srinivasan S."/>
            <person name="Austin M.N."/>
            <person name="Fiedler T.L."/>
            <person name="Strenk S.M."/>
            <person name="Agnew K.J."/>
            <person name="Nagana Gowda G.A."/>
            <person name="Raftery D."/>
            <person name="Beamer M.A."/>
            <person name="Achilles S.L."/>
            <person name="Wiesenfeld H.C."/>
            <person name="Fredricks D.N."/>
            <person name="Hillier S.L."/>
        </authorList>
    </citation>
    <scope>NUCLEOTIDE SEQUENCE [LARGE SCALE GENOMIC DNA]</scope>
    <source>
        <strain evidence="5 6">CHIC02 1186E3-8</strain>
    </source>
</reference>
<dbReference type="RefSeq" id="WP_315571254.1">
    <property type="nucleotide sequence ID" value="NZ_CP118868.1"/>
</dbReference>
<dbReference type="Gene3D" id="1.10.10.60">
    <property type="entry name" value="Homeodomain-like"/>
    <property type="match status" value="2"/>
</dbReference>
<keyword evidence="1" id="KW-0805">Transcription regulation</keyword>
<dbReference type="InterPro" id="IPR014710">
    <property type="entry name" value="RmlC-like_jellyroll"/>
</dbReference>
<dbReference type="PANTHER" id="PTHR43280:SF2">
    <property type="entry name" value="HTH-TYPE TRANSCRIPTIONAL REGULATOR EXSA"/>
    <property type="match status" value="1"/>
</dbReference>